<dbReference type="GO" id="GO:0004519">
    <property type="term" value="F:endonuclease activity"/>
    <property type="evidence" value="ECO:0007669"/>
    <property type="project" value="UniProtKB-KW"/>
</dbReference>
<evidence type="ECO:0000256" key="6">
    <source>
        <dbReference type="ARBA" id="ARBA00029466"/>
    </source>
</evidence>
<dbReference type="Proteomes" id="UP000294894">
    <property type="component" value="Chromosome"/>
</dbReference>
<evidence type="ECO:0000256" key="5">
    <source>
        <dbReference type="ARBA" id="ARBA00023204"/>
    </source>
</evidence>
<gene>
    <name evidence="7" type="ORF">EXE57_16820</name>
</gene>
<protein>
    <submittedName>
        <fullName evidence="7">Very short patch repair endonuclease</fullName>
    </submittedName>
</protein>
<dbReference type="KEGG" id="noy:EXE57_16820"/>
<dbReference type="GO" id="GO:0006298">
    <property type="term" value="P:mismatch repair"/>
    <property type="evidence" value="ECO:0007669"/>
    <property type="project" value="InterPro"/>
</dbReference>
<dbReference type="CDD" id="cd00221">
    <property type="entry name" value="Vsr"/>
    <property type="match status" value="1"/>
</dbReference>
<proteinExistence type="inferred from homology"/>
<keyword evidence="5" id="KW-0234">DNA repair</keyword>
<evidence type="ECO:0000313" key="7">
    <source>
        <dbReference type="EMBL" id="QBR93752.1"/>
    </source>
</evidence>
<dbReference type="AlphaFoldDB" id="A0A4V1BE86"/>
<evidence type="ECO:0000256" key="2">
    <source>
        <dbReference type="ARBA" id="ARBA00022759"/>
    </source>
</evidence>
<evidence type="ECO:0000256" key="4">
    <source>
        <dbReference type="ARBA" id="ARBA00022801"/>
    </source>
</evidence>
<dbReference type="InterPro" id="IPR011335">
    <property type="entry name" value="Restrct_endonuc-II-like"/>
</dbReference>
<dbReference type="GO" id="GO:0016787">
    <property type="term" value="F:hydrolase activity"/>
    <property type="evidence" value="ECO:0007669"/>
    <property type="project" value="UniProtKB-KW"/>
</dbReference>
<dbReference type="SUPFAM" id="SSF52980">
    <property type="entry name" value="Restriction endonuclease-like"/>
    <property type="match status" value="1"/>
</dbReference>
<evidence type="ECO:0000256" key="3">
    <source>
        <dbReference type="ARBA" id="ARBA00022763"/>
    </source>
</evidence>
<accession>A0A4V1BE86</accession>
<dbReference type="RefSeq" id="WP_135079485.1">
    <property type="nucleotide sequence ID" value="NZ_CP038267.1"/>
</dbReference>
<keyword evidence="8" id="KW-1185">Reference proteome</keyword>
<dbReference type="NCBIfam" id="TIGR00632">
    <property type="entry name" value="vsr"/>
    <property type="match status" value="1"/>
</dbReference>
<sequence>MVDDIASDLRKRGDEHVSGVSSYVTTPGRSRNMAAIRRTDTKPEIALRSALHRRGLRFRKDLRLNLGPVKPRPDIVFTRAKVAVFVDGCFWHCCPEHGKPPSQNTGYWGPKLARNVERDRRYDATLTTHGWQVVRIWEHVPLAEAVAAVEDALTVD</sequence>
<dbReference type="Pfam" id="PF03852">
    <property type="entry name" value="Vsr"/>
    <property type="match status" value="1"/>
</dbReference>
<comment type="similarity">
    <text evidence="6">Belongs to the Vsr family.</text>
</comment>
<dbReference type="InterPro" id="IPR004603">
    <property type="entry name" value="DNA_mismatch_endonuc_vsr"/>
</dbReference>
<reference evidence="7 8" key="1">
    <citation type="submission" date="2019-03" db="EMBL/GenBank/DDBJ databases">
        <title>Three New Species of Nocardioides, Nocardioides euryhalodurans sp. nov., Nocardioides seonyuensis sp. nov. and Nocardioides eburneoflavus sp. nov., Iolated from Soil.</title>
        <authorList>
            <person name="Roh S.G."/>
            <person name="Lee C."/>
            <person name="Kim M.-K."/>
            <person name="Kim S.B."/>
        </authorList>
    </citation>
    <scope>NUCLEOTIDE SEQUENCE [LARGE SCALE GENOMIC DNA]</scope>
    <source>
        <strain evidence="7 8">MMS17-SY117</strain>
    </source>
</reference>
<name>A0A4V1BE86_9ACTN</name>
<evidence type="ECO:0000313" key="8">
    <source>
        <dbReference type="Proteomes" id="UP000294894"/>
    </source>
</evidence>
<keyword evidence="2 7" id="KW-0255">Endonuclease</keyword>
<dbReference type="REBASE" id="311087">
    <property type="entry name" value="V.Nsp117ORF16815P"/>
</dbReference>
<dbReference type="EMBL" id="CP038267">
    <property type="protein sequence ID" value="QBR93752.1"/>
    <property type="molecule type" value="Genomic_DNA"/>
</dbReference>
<keyword evidence="4" id="KW-0378">Hydrolase</keyword>
<keyword evidence="1" id="KW-0540">Nuclease</keyword>
<evidence type="ECO:0000256" key="1">
    <source>
        <dbReference type="ARBA" id="ARBA00022722"/>
    </source>
</evidence>
<keyword evidence="3" id="KW-0227">DNA damage</keyword>
<dbReference type="Gene3D" id="3.40.960.10">
    <property type="entry name" value="VSR Endonuclease"/>
    <property type="match status" value="1"/>
</dbReference>
<dbReference type="OrthoDB" id="9801520at2"/>
<organism evidence="7 8">
    <name type="scientific">Nocardioides euryhalodurans</name>
    <dbReference type="NCBI Taxonomy" id="2518370"/>
    <lineage>
        <taxon>Bacteria</taxon>
        <taxon>Bacillati</taxon>
        <taxon>Actinomycetota</taxon>
        <taxon>Actinomycetes</taxon>
        <taxon>Propionibacteriales</taxon>
        <taxon>Nocardioidaceae</taxon>
        <taxon>Nocardioides</taxon>
    </lineage>
</organism>